<feature type="domain" description="Transcription factor IIIC subunit Tfc1/Sfc1 triple barrel" evidence="6">
    <location>
        <begin position="13"/>
        <end position="110"/>
    </location>
</feature>
<keyword evidence="8" id="KW-1185">Reference proteome</keyword>
<dbReference type="InterPro" id="IPR040454">
    <property type="entry name" value="TF_IIIC_Tfc1/Sfc1"/>
</dbReference>
<evidence type="ECO:0000259" key="5">
    <source>
        <dbReference type="Pfam" id="PF09734"/>
    </source>
</evidence>
<keyword evidence="4" id="KW-0539">Nucleus</keyword>
<dbReference type="HOGENOM" id="CLU_026463_0_0_1"/>
<evidence type="ECO:0000256" key="4">
    <source>
        <dbReference type="ARBA" id="ARBA00023242"/>
    </source>
</evidence>
<dbReference type="eggNOG" id="KOG2473">
    <property type="taxonomic scope" value="Eukaryota"/>
</dbReference>
<accession>T1J199</accession>
<evidence type="ECO:0000256" key="1">
    <source>
        <dbReference type="ARBA" id="ARBA00004123"/>
    </source>
</evidence>
<dbReference type="AlphaFoldDB" id="T1J199"/>
<feature type="domain" description="Transcription factor IIIC subunit 5 HTH" evidence="5">
    <location>
        <begin position="145"/>
        <end position="286"/>
    </location>
</feature>
<dbReference type="PANTHER" id="PTHR13230">
    <property type="entry name" value="GENERAL TRANSCRIPTION FACTOR IIIC, POLYPEPTIDE 5"/>
    <property type="match status" value="1"/>
</dbReference>
<dbReference type="EMBL" id="JH431781">
    <property type="status" value="NOT_ANNOTATED_CDS"/>
    <property type="molecule type" value="Genomic_DNA"/>
</dbReference>
<organism evidence="7 8">
    <name type="scientific">Strigamia maritima</name>
    <name type="common">European centipede</name>
    <name type="synonym">Geophilus maritimus</name>
    <dbReference type="NCBI Taxonomy" id="126957"/>
    <lineage>
        <taxon>Eukaryota</taxon>
        <taxon>Metazoa</taxon>
        <taxon>Ecdysozoa</taxon>
        <taxon>Arthropoda</taxon>
        <taxon>Myriapoda</taxon>
        <taxon>Chilopoda</taxon>
        <taxon>Pleurostigmophora</taxon>
        <taxon>Geophilomorpha</taxon>
        <taxon>Linotaeniidae</taxon>
        <taxon>Strigamia</taxon>
    </lineage>
</organism>
<evidence type="ECO:0000256" key="3">
    <source>
        <dbReference type="ARBA" id="ARBA00023163"/>
    </source>
</evidence>
<dbReference type="PANTHER" id="PTHR13230:SF5">
    <property type="entry name" value="GENERAL TRANSCRIPTION FACTOR 3C POLYPEPTIDE 5"/>
    <property type="match status" value="1"/>
</dbReference>
<evidence type="ECO:0000313" key="8">
    <source>
        <dbReference type="Proteomes" id="UP000014500"/>
    </source>
</evidence>
<comment type="subcellular location">
    <subcellularLocation>
        <location evidence="1">Nucleus</location>
    </subcellularLocation>
</comment>
<reference evidence="8" key="1">
    <citation type="submission" date="2011-05" db="EMBL/GenBank/DDBJ databases">
        <authorList>
            <person name="Richards S.R."/>
            <person name="Qu J."/>
            <person name="Jiang H."/>
            <person name="Jhangiani S.N."/>
            <person name="Agravi P."/>
            <person name="Goodspeed R."/>
            <person name="Gross S."/>
            <person name="Mandapat C."/>
            <person name="Jackson L."/>
            <person name="Mathew T."/>
            <person name="Pu L."/>
            <person name="Thornton R."/>
            <person name="Saada N."/>
            <person name="Wilczek-Boney K.B."/>
            <person name="Lee S."/>
            <person name="Kovar C."/>
            <person name="Wu Y."/>
            <person name="Scherer S.E."/>
            <person name="Worley K.C."/>
            <person name="Muzny D.M."/>
            <person name="Gibbs R."/>
        </authorList>
    </citation>
    <scope>NUCLEOTIDE SEQUENCE</scope>
    <source>
        <strain evidence="8">Brora</strain>
    </source>
</reference>
<dbReference type="GO" id="GO:0005634">
    <property type="term" value="C:nucleus"/>
    <property type="evidence" value="ECO:0007669"/>
    <property type="project" value="UniProtKB-SubCell"/>
</dbReference>
<evidence type="ECO:0008006" key="9">
    <source>
        <dbReference type="Google" id="ProtNLM"/>
    </source>
</evidence>
<dbReference type="InterPro" id="IPR042536">
    <property type="entry name" value="TFIIIC_tauA_Sfc1"/>
</dbReference>
<dbReference type="Pfam" id="PF17682">
    <property type="entry name" value="Tau95_N"/>
    <property type="match status" value="1"/>
</dbReference>
<dbReference type="InterPro" id="IPR019136">
    <property type="entry name" value="TF_IIIC_su-5_HTH"/>
</dbReference>
<dbReference type="GO" id="GO:0001002">
    <property type="term" value="F:RNA polymerase III type 1 promoter sequence-specific DNA binding"/>
    <property type="evidence" value="ECO:0007669"/>
    <property type="project" value="TreeGrafter"/>
</dbReference>
<dbReference type="EnsemblMetazoa" id="SMAR007316-RA">
    <property type="protein sequence ID" value="SMAR007316-PA"/>
    <property type="gene ID" value="SMAR007316"/>
</dbReference>
<dbReference type="GO" id="GO:0006384">
    <property type="term" value="P:transcription initiation at RNA polymerase III promoter"/>
    <property type="evidence" value="ECO:0007669"/>
    <property type="project" value="InterPro"/>
</dbReference>
<evidence type="ECO:0000259" key="6">
    <source>
        <dbReference type="Pfam" id="PF17682"/>
    </source>
</evidence>
<proteinExistence type="predicted"/>
<dbReference type="Pfam" id="PF09734">
    <property type="entry name" value="Tau95"/>
    <property type="match status" value="1"/>
</dbReference>
<name>T1J199_STRMM</name>
<evidence type="ECO:0000256" key="2">
    <source>
        <dbReference type="ARBA" id="ARBA00023125"/>
    </source>
</evidence>
<reference evidence="7" key="2">
    <citation type="submission" date="2015-02" db="UniProtKB">
        <authorList>
            <consortium name="EnsemblMetazoa"/>
        </authorList>
    </citation>
    <scope>IDENTIFICATION</scope>
</reference>
<dbReference type="GO" id="GO:0000127">
    <property type="term" value="C:transcription factor TFIIIC complex"/>
    <property type="evidence" value="ECO:0007669"/>
    <property type="project" value="InterPro"/>
</dbReference>
<dbReference type="InterPro" id="IPR041499">
    <property type="entry name" value="Tfc1/Sfc1_N"/>
</dbReference>
<dbReference type="Proteomes" id="UP000014500">
    <property type="component" value="Unassembled WGS sequence"/>
</dbReference>
<dbReference type="STRING" id="126957.T1J199"/>
<evidence type="ECO:0000313" key="7">
    <source>
        <dbReference type="EnsemblMetazoa" id="SMAR007316-PA"/>
    </source>
</evidence>
<dbReference type="PhylomeDB" id="T1J199"/>
<dbReference type="Gene3D" id="3.30.200.160">
    <property type="entry name" value="TFIIIC, subcomplex tauA, subunit Sfc1, barrel domain"/>
    <property type="match status" value="1"/>
</dbReference>
<dbReference type="FunFam" id="3.30.200.160:FF:000002">
    <property type="entry name" value="Transcription factor IIIC, subunit 5"/>
    <property type="match status" value="1"/>
</dbReference>
<protein>
    <recommendedName>
        <fullName evidence="9">General transcription factor 3C polypeptide 5</fullName>
    </recommendedName>
</protein>
<dbReference type="GO" id="GO:0001003">
    <property type="term" value="F:RNA polymerase III type 2 promoter sequence-specific DNA binding"/>
    <property type="evidence" value="ECO:0007669"/>
    <property type="project" value="TreeGrafter"/>
</dbReference>
<dbReference type="OMA" id="PPEYFVR"/>
<keyword evidence="2" id="KW-0238">DNA-binding</keyword>
<sequence length="451" mass="51481">MAAFMALNERKFVAIEHPTIVGDANKLLNTLGGIDKISSTYANPSHRLELYFRPKDPYCKPVFGDRQNTTNLLLKVKRKKASDGKVELTSEILGVVGTTYKFQSMVDFQILPMERESGSYKPINDELLPKIMEKSNWVKEESPLFILPPVFARLDNPGDYLFGKDPTRRNANSDMKYRRMLHAKNISFEDSEIPTNPLEGAIAQFVAKGCAEEILEEARQLFANRPIWHRSGVLAELKVNKEKIKLVLPVVAYTFLSGPWRGLWVCLGFDPRQDASSKIYQILDFRVRQTIARNIPIQSKRSSCGYILPNKISQSIGRIPLIRDDLTEAGSSNKDSRSEMELSHKFNPTVCPPVRQLFYQFCDIEVPEVHHLLSQCPPQPTCHEKFGWLDIKTYEECRNILATIVQTLCKETEKGKQKINFYSNTMYDIFNVTFTEPEDDAVDDGNTMDIN</sequence>
<keyword evidence="3" id="KW-0804">Transcription</keyword>